<dbReference type="EMBL" id="CAFBRA010000084">
    <property type="protein sequence ID" value="CAB5076728.1"/>
    <property type="molecule type" value="Genomic_DNA"/>
</dbReference>
<sequence>MSNNSMTPCWALSATGDVNCVFTIIPGSTGIVHDA</sequence>
<proteinExistence type="predicted"/>
<reference evidence="1" key="1">
    <citation type="submission" date="2020-05" db="EMBL/GenBank/DDBJ databases">
        <authorList>
            <person name="Chiriac C."/>
            <person name="Salcher M."/>
            <person name="Ghai R."/>
            <person name="Kavagutti S V."/>
        </authorList>
    </citation>
    <scope>NUCLEOTIDE SEQUENCE</scope>
</reference>
<evidence type="ECO:0000313" key="1">
    <source>
        <dbReference type="EMBL" id="CAB5076728.1"/>
    </source>
</evidence>
<organism evidence="1">
    <name type="scientific">freshwater metagenome</name>
    <dbReference type="NCBI Taxonomy" id="449393"/>
    <lineage>
        <taxon>unclassified sequences</taxon>
        <taxon>metagenomes</taxon>
        <taxon>ecological metagenomes</taxon>
    </lineage>
</organism>
<gene>
    <name evidence="1" type="ORF">UFOPK4382_01078</name>
</gene>
<dbReference type="AlphaFoldDB" id="A0A6J7VIU3"/>
<protein>
    <submittedName>
        <fullName evidence="1">Unannotated protein</fullName>
    </submittedName>
</protein>
<name>A0A6J7VIU3_9ZZZZ</name>
<accession>A0A6J7VIU3</accession>